<dbReference type="Pfam" id="PF01470">
    <property type="entry name" value="Peptidase_C15"/>
    <property type="match status" value="1"/>
</dbReference>
<gene>
    <name evidence="9" type="primary">pcp</name>
    <name evidence="12" type="ORF">SAMN05216495_11251</name>
</gene>
<organism evidence="12 13">
    <name type="scientific">Acidaminococcus fermentans</name>
    <dbReference type="NCBI Taxonomy" id="905"/>
    <lineage>
        <taxon>Bacteria</taxon>
        <taxon>Bacillati</taxon>
        <taxon>Bacillota</taxon>
        <taxon>Negativicutes</taxon>
        <taxon>Acidaminococcales</taxon>
        <taxon>Acidaminococcaceae</taxon>
        <taxon>Acidaminococcus</taxon>
    </lineage>
</organism>
<keyword evidence="6 9" id="KW-0645">Protease</keyword>
<dbReference type="FunFam" id="3.40.630.20:FF:000001">
    <property type="entry name" value="Pyrrolidone-carboxylate peptidase"/>
    <property type="match status" value="1"/>
</dbReference>
<keyword evidence="5 9" id="KW-0963">Cytoplasm</keyword>
<comment type="function">
    <text evidence="2 9">Removes 5-oxoproline from various penultimate amino acid residues except L-proline.</text>
</comment>
<dbReference type="NCBIfam" id="NF009676">
    <property type="entry name" value="PRK13197.1"/>
    <property type="match status" value="1"/>
</dbReference>
<dbReference type="NCBIfam" id="TIGR00504">
    <property type="entry name" value="pyro_pdase"/>
    <property type="match status" value="1"/>
</dbReference>
<evidence type="ECO:0000256" key="9">
    <source>
        <dbReference type="HAMAP-Rule" id="MF_00417"/>
    </source>
</evidence>
<comment type="caution">
    <text evidence="12">The sequence shown here is derived from an EMBL/GenBank/DDBJ whole genome shotgun (WGS) entry which is preliminary data.</text>
</comment>
<comment type="subunit">
    <text evidence="9">Homotetramer.</text>
</comment>
<dbReference type="InterPro" id="IPR033693">
    <property type="entry name" value="PGPEP1_Glu_AS"/>
</dbReference>
<keyword evidence="8 9" id="KW-0788">Thiol protease</keyword>
<dbReference type="PROSITE" id="PS01333">
    <property type="entry name" value="PYRASE_GLU"/>
    <property type="match status" value="1"/>
</dbReference>
<dbReference type="GO" id="GO:0016920">
    <property type="term" value="F:pyroglutamyl-peptidase activity"/>
    <property type="evidence" value="ECO:0007669"/>
    <property type="project" value="UniProtKB-UniRule"/>
</dbReference>
<feature type="active site" evidence="9 10">
    <location>
        <position position="79"/>
    </location>
</feature>
<dbReference type="PRINTS" id="PR00706">
    <property type="entry name" value="PYROGLUPTASE"/>
</dbReference>
<dbReference type="HAMAP" id="MF_00417">
    <property type="entry name" value="Pyrrolid_peptidase"/>
    <property type="match status" value="1"/>
</dbReference>
<dbReference type="PROSITE" id="PS01334">
    <property type="entry name" value="PYRASE_CYS"/>
    <property type="match status" value="1"/>
</dbReference>
<comment type="subcellular location">
    <subcellularLocation>
        <location evidence="3 9">Cytoplasm</location>
    </subcellularLocation>
</comment>
<sequence>MNVLLTGFDPFGGEPVNPALEAVKKLDGLLLAGARVHTVEIPTVRGKAIAKVKDAIAAFNPDIVICIGQAGGRTDLTVERVAINCDDFRIGDNEGNQPVDEFVVPGGPAAYFATLPIKKMVAALQARGIPAKVSNTAGTFVCNHVFYGLMDLLAHDSRQRRGGFIHVPYLPEQAARLKDQPSMALETIVEGLKTAVETAVENQEDAKVTGGTEC</sequence>
<dbReference type="EC" id="3.4.19.3" evidence="9"/>
<evidence type="ECO:0000256" key="3">
    <source>
        <dbReference type="ARBA" id="ARBA00004496"/>
    </source>
</evidence>
<accession>A0A1H2YT97</accession>
<dbReference type="EMBL" id="FNOP01000012">
    <property type="protein sequence ID" value="SDX08267.1"/>
    <property type="molecule type" value="Genomic_DNA"/>
</dbReference>
<feature type="active site" evidence="9 11">
    <location>
        <position position="142"/>
    </location>
</feature>
<dbReference type="Gene3D" id="3.40.630.20">
    <property type="entry name" value="Peptidase C15, pyroglutamyl peptidase I-like"/>
    <property type="match status" value="1"/>
</dbReference>
<dbReference type="GO" id="GO:0006508">
    <property type="term" value="P:proteolysis"/>
    <property type="evidence" value="ECO:0007669"/>
    <property type="project" value="UniProtKB-KW"/>
</dbReference>
<evidence type="ECO:0000256" key="1">
    <source>
        <dbReference type="ARBA" id="ARBA00001770"/>
    </source>
</evidence>
<dbReference type="InterPro" id="IPR000816">
    <property type="entry name" value="Peptidase_C15"/>
</dbReference>
<evidence type="ECO:0000313" key="13">
    <source>
        <dbReference type="Proteomes" id="UP000182379"/>
    </source>
</evidence>
<dbReference type="InterPro" id="IPR029762">
    <property type="entry name" value="PGP-I_bact-type"/>
</dbReference>
<feature type="active site" evidence="9">
    <location>
        <position position="166"/>
    </location>
</feature>
<dbReference type="InterPro" id="IPR033694">
    <property type="entry name" value="PGPEP1_Cys_AS"/>
</dbReference>
<keyword evidence="7 9" id="KW-0378">Hydrolase</keyword>
<evidence type="ECO:0000256" key="4">
    <source>
        <dbReference type="ARBA" id="ARBA00006641"/>
    </source>
</evidence>
<dbReference type="InterPro" id="IPR036440">
    <property type="entry name" value="Peptidase_C15-like_sf"/>
</dbReference>
<dbReference type="PANTHER" id="PTHR23402">
    <property type="entry name" value="PROTEASE FAMILY C15 PYROGLUTAMYL-PEPTIDASE I-RELATED"/>
    <property type="match status" value="1"/>
</dbReference>
<evidence type="ECO:0000313" key="12">
    <source>
        <dbReference type="EMBL" id="SDX08267.1"/>
    </source>
</evidence>
<evidence type="ECO:0000256" key="5">
    <source>
        <dbReference type="ARBA" id="ARBA00022490"/>
    </source>
</evidence>
<dbReference type="GO" id="GO:0005829">
    <property type="term" value="C:cytosol"/>
    <property type="evidence" value="ECO:0007669"/>
    <property type="project" value="InterPro"/>
</dbReference>
<evidence type="ECO:0000256" key="8">
    <source>
        <dbReference type="ARBA" id="ARBA00022807"/>
    </source>
</evidence>
<protein>
    <recommendedName>
        <fullName evidence="9">Pyrrolidone-carboxylate peptidase</fullName>
        <ecNumber evidence="9">3.4.19.3</ecNumber>
    </recommendedName>
    <alternativeName>
        <fullName evidence="9">5-oxoprolyl-peptidase</fullName>
    </alternativeName>
    <alternativeName>
        <fullName evidence="9">Pyroglutamyl-peptidase I</fullName>
        <shortName evidence="9">PGP-I</shortName>
        <shortName evidence="9">Pyrase</shortName>
    </alternativeName>
</protein>
<dbReference type="PIRSF" id="PIRSF015592">
    <property type="entry name" value="Prld-crbxl_pptds"/>
    <property type="match status" value="1"/>
</dbReference>
<dbReference type="SUPFAM" id="SSF53182">
    <property type="entry name" value="Pyrrolidone carboxyl peptidase (pyroglutamate aminopeptidase)"/>
    <property type="match status" value="1"/>
</dbReference>
<dbReference type="AlphaFoldDB" id="A0A1H2YT97"/>
<evidence type="ECO:0000256" key="11">
    <source>
        <dbReference type="PROSITE-ProRule" id="PRU10077"/>
    </source>
</evidence>
<evidence type="ECO:0000256" key="2">
    <source>
        <dbReference type="ARBA" id="ARBA00002280"/>
    </source>
</evidence>
<evidence type="ECO:0000256" key="6">
    <source>
        <dbReference type="ARBA" id="ARBA00022670"/>
    </source>
</evidence>
<name>A0A1H2YT97_ACIFE</name>
<evidence type="ECO:0000256" key="10">
    <source>
        <dbReference type="PROSITE-ProRule" id="PRU10076"/>
    </source>
</evidence>
<dbReference type="CDD" id="cd00501">
    <property type="entry name" value="Peptidase_C15"/>
    <property type="match status" value="1"/>
</dbReference>
<reference evidence="12 13" key="1">
    <citation type="submission" date="2016-10" db="EMBL/GenBank/DDBJ databases">
        <authorList>
            <person name="Varghese N."/>
            <person name="Submissions S."/>
        </authorList>
    </citation>
    <scope>NUCLEOTIDE SEQUENCE [LARGE SCALE GENOMIC DNA]</scope>
    <source>
        <strain evidence="12 13">WCC6</strain>
    </source>
</reference>
<dbReference type="RefSeq" id="WP_074706965.1">
    <property type="nucleotide sequence ID" value="NZ_FNOP01000012.1"/>
</dbReference>
<comment type="catalytic activity">
    <reaction evidence="1 9 10">
        <text>Release of an N-terminal pyroglutamyl group from a polypeptide, the second amino acid generally not being Pro.</text>
        <dbReference type="EC" id="3.4.19.3"/>
    </reaction>
</comment>
<evidence type="ECO:0000256" key="7">
    <source>
        <dbReference type="ARBA" id="ARBA00022801"/>
    </source>
</evidence>
<proteinExistence type="inferred from homology"/>
<dbReference type="InterPro" id="IPR016125">
    <property type="entry name" value="Peptidase_C15-like"/>
</dbReference>
<comment type="similarity">
    <text evidence="4 9">Belongs to the peptidase C15 family.</text>
</comment>
<dbReference type="Proteomes" id="UP000182379">
    <property type="component" value="Unassembled WGS sequence"/>
</dbReference>
<dbReference type="PANTHER" id="PTHR23402:SF1">
    <property type="entry name" value="PYROGLUTAMYL-PEPTIDASE I"/>
    <property type="match status" value="1"/>
</dbReference>